<reference evidence="2 3" key="1">
    <citation type="journal article" date="2020" name="ISME J.">
        <title>Uncovering the hidden diversity of litter-decomposition mechanisms in mushroom-forming fungi.</title>
        <authorList>
            <person name="Floudas D."/>
            <person name="Bentzer J."/>
            <person name="Ahren D."/>
            <person name="Johansson T."/>
            <person name="Persson P."/>
            <person name="Tunlid A."/>
        </authorList>
    </citation>
    <scope>NUCLEOTIDE SEQUENCE [LARGE SCALE GENOMIC DNA]</scope>
    <source>
        <strain evidence="2 3">CBS 661.87</strain>
    </source>
</reference>
<feature type="transmembrane region" description="Helical" evidence="1">
    <location>
        <begin position="206"/>
        <end position="229"/>
    </location>
</feature>
<keyword evidence="1" id="KW-1133">Transmembrane helix</keyword>
<evidence type="ECO:0000256" key="1">
    <source>
        <dbReference type="SAM" id="Phobius"/>
    </source>
</evidence>
<keyword evidence="1" id="KW-0812">Transmembrane</keyword>
<dbReference type="EMBL" id="JAACJP010000052">
    <property type="protein sequence ID" value="KAF5370454.1"/>
    <property type="molecule type" value="Genomic_DNA"/>
</dbReference>
<organism evidence="2 3">
    <name type="scientific">Tricholomella constricta</name>
    <dbReference type="NCBI Taxonomy" id="117010"/>
    <lineage>
        <taxon>Eukaryota</taxon>
        <taxon>Fungi</taxon>
        <taxon>Dikarya</taxon>
        <taxon>Basidiomycota</taxon>
        <taxon>Agaricomycotina</taxon>
        <taxon>Agaricomycetes</taxon>
        <taxon>Agaricomycetidae</taxon>
        <taxon>Agaricales</taxon>
        <taxon>Tricholomatineae</taxon>
        <taxon>Lyophyllaceae</taxon>
        <taxon>Tricholomella</taxon>
    </lineage>
</organism>
<feature type="transmembrane region" description="Helical" evidence="1">
    <location>
        <begin position="165"/>
        <end position="186"/>
    </location>
</feature>
<evidence type="ECO:0000313" key="3">
    <source>
        <dbReference type="Proteomes" id="UP000565441"/>
    </source>
</evidence>
<dbReference type="AlphaFoldDB" id="A0A8H5GT29"/>
<sequence length="237" mass="25923">MRSGLSAWCQNAHVFYSPRRDRRSTVTNSMAALDEHFGATINVDGADLEMTLLKETALATTQSALPLIYSPRSVRSIFSHADPLAVIEASLTSVKYAFYHTFGYLFLNALGYHHPTTTTFLRAIGGGFIGGAIFTVPYLILLLPGDARSSREYDGNNFGSSLRQLLLLGAEMLYSAVAGGVGMLILNGWNRGGVFMGVLRGLGGPFISYTFLYLALEIVLGVVWMVMYARTFLRLKS</sequence>
<keyword evidence="3" id="KW-1185">Reference proteome</keyword>
<gene>
    <name evidence="2" type="ORF">D9615_009719</name>
</gene>
<feature type="transmembrane region" description="Helical" evidence="1">
    <location>
        <begin position="120"/>
        <end position="144"/>
    </location>
</feature>
<name>A0A8H5GT29_9AGAR</name>
<accession>A0A8H5GT29</accession>
<evidence type="ECO:0000313" key="2">
    <source>
        <dbReference type="EMBL" id="KAF5370454.1"/>
    </source>
</evidence>
<dbReference type="OrthoDB" id="3061341at2759"/>
<comment type="caution">
    <text evidence="2">The sequence shown here is derived from an EMBL/GenBank/DDBJ whole genome shotgun (WGS) entry which is preliminary data.</text>
</comment>
<protein>
    <submittedName>
        <fullName evidence="2">Uncharacterized protein</fullName>
    </submittedName>
</protein>
<proteinExistence type="predicted"/>
<dbReference type="Proteomes" id="UP000565441">
    <property type="component" value="Unassembled WGS sequence"/>
</dbReference>
<keyword evidence="1" id="KW-0472">Membrane</keyword>